<evidence type="ECO:0000313" key="1">
    <source>
        <dbReference type="EMBL" id="MCD9644963.1"/>
    </source>
</evidence>
<dbReference type="Proteomes" id="UP000823775">
    <property type="component" value="Unassembled WGS sequence"/>
</dbReference>
<dbReference type="EMBL" id="JACEIK010004300">
    <property type="protein sequence ID" value="MCD9644963.1"/>
    <property type="molecule type" value="Genomic_DNA"/>
</dbReference>
<organism evidence="1 2">
    <name type="scientific">Datura stramonium</name>
    <name type="common">Jimsonweed</name>
    <name type="synonym">Common thornapple</name>
    <dbReference type="NCBI Taxonomy" id="4076"/>
    <lineage>
        <taxon>Eukaryota</taxon>
        <taxon>Viridiplantae</taxon>
        <taxon>Streptophyta</taxon>
        <taxon>Embryophyta</taxon>
        <taxon>Tracheophyta</taxon>
        <taxon>Spermatophyta</taxon>
        <taxon>Magnoliopsida</taxon>
        <taxon>eudicotyledons</taxon>
        <taxon>Gunneridae</taxon>
        <taxon>Pentapetalae</taxon>
        <taxon>asterids</taxon>
        <taxon>lamiids</taxon>
        <taxon>Solanales</taxon>
        <taxon>Solanaceae</taxon>
        <taxon>Solanoideae</taxon>
        <taxon>Datureae</taxon>
        <taxon>Datura</taxon>
    </lineage>
</organism>
<comment type="caution">
    <text evidence="1">The sequence shown here is derived from an EMBL/GenBank/DDBJ whole genome shotgun (WGS) entry which is preliminary data.</text>
</comment>
<reference evidence="1 2" key="1">
    <citation type="journal article" date="2021" name="BMC Genomics">
        <title>Datura genome reveals duplications of psychoactive alkaloid biosynthetic genes and high mutation rate following tissue culture.</title>
        <authorList>
            <person name="Rajewski A."/>
            <person name="Carter-House D."/>
            <person name="Stajich J."/>
            <person name="Litt A."/>
        </authorList>
    </citation>
    <scope>NUCLEOTIDE SEQUENCE [LARGE SCALE GENOMIC DNA]</scope>
    <source>
        <strain evidence="1">AR-01</strain>
    </source>
</reference>
<name>A0ABS8VFN6_DATST</name>
<proteinExistence type="predicted"/>
<evidence type="ECO:0000313" key="2">
    <source>
        <dbReference type="Proteomes" id="UP000823775"/>
    </source>
</evidence>
<protein>
    <submittedName>
        <fullName evidence="1">Uncharacterized protein</fullName>
    </submittedName>
</protein>
<accession>A0ABS8VFN6</accession>
<keyword evidence="2" id="KW-1185">Reference proteome</keyword>
<gene>
    <name evidence="1" type="ORF">HAX54_033589</name>
</gene>
<sequence length="130" mass="13889">MLEPCVTGSELCAPKAHAAPRRHEAGTFSLRDNTFGFALRLSSASENGSSSGRDFVARLAKSPLHRVTSSAQLGVRPGHTATRPGLPNSRPPAARYAYCAKVLQRLAAISRGRFPKDVQALLTTCQLDTS</sequence>